<dbReference type="InterPro" id="IPR000225">
    <property type="entry name" value="Armadillo"/>
</dbReference>
<dbReference type="EMBL" id="CAMPGE010004447">
    <property type="protein sequence ID" value="CAI2363294.1"/>
    <property type="molecule type" value="Genomic_DNA"/>
</dbReference>
<dbReference type="InterPro" id="IPR011989">
    <property type="entry name" value="ARM-like"/>
</dbReference>
<keyword evidence="2 5" id="KW-0813">Transport</keyword>
<accession>A0AAD1UAJ5</accession>
<dbReference type="Pfam" id="PF00514">
    <property type="entry name" value="Arm"/>
    <property type="match status" value="3"/>
</dbReference>
<name>A0AAD1UAJ5_EUPCR</name>
<keyword evidence="4 5" id="KW-0653">Protein transport</keyword>
<dbReference type="SUPFAM" id="SSF48371">
    <property type="entry name" value="ARM repeat"/>
    <property type="match status" value="1"/>
</dbReference>
<dbReference type="InterPro" id="IPR016024">
    <property type="entry name" value="ARM-type_fold"/>
</dbReference>
<dbReference type="GO" id="GO:0005737">
    <property type="term" value="C:cytoplasm"/>
    <property type="evidence" value="ECO:0007669"/>
    <property type="project" value="InterPro"/>
</dbReference>
<sequence length="470" mass="53053">MSIMDYFEILENVKFELSDLPLLQELINSDEDHSILLAVVELRKMLSIVDNSLIQNIIDTGLLSQLIALTCRNDIPKIQYEALWCLTNIARGKAEHVQALVDKGVIPIFTNLLGTIQKNELGQEILHCPHPMNFIEQSTRALCNISSEDSRYRAMILEEKALKPLANILKNAEPNSVMARNCMWCISNLLWGRPFPTIEELLYIIPIINESFKINDKEEIIIDCAWAIFDISDAGEQTINKMLELGIMRTIILHLNSCNAKIIVPLVRTLVNFMTGDDKENQAVIGAQVLPRLHALLSHPDKVIVKKTCWTLSNICAGTISQISCLIELGVIDKMIDLCHDDDHTIQREAGRAISNATTLRDPDIVSEIVKRKGIEALCYLLKNKTDMPTTFVLLEGIRNCLDVGQQSLTNEEGENQFALIVENCGGLDTIESFYTHEDSKLYKLSEEIIDSYFLTEVNLDGEEDMIQHF</sequence>
<evidence type="ECO:0000256" key="4">
    <source>
        <dbReference type="ARBA" id="ARBA00022927"/>
    </source>
</evidence>
<evidence type="ECO:0000256" key="5">
    <source>
        <dbReference type="PIRNR" id="PIRNR005673"/>
    </source>
</evidence>
<proteinExistence type="inferred from homology"/>
<dbReference type="Proteomes" id="UP001295684">
    <property type="component" value="Unassembled WGS sequence"/>
</dbReference>
<dbReference type="Gene3D" id="1.25.10.10">
    <property type="entry name" value="Leucine-rich Repeat Variant"/>
    <property type="match status" value="1"/>
</dbReference>
<keyword evidence="7" id="KW-1185">Reference proteome</keyword>
<dbReference type="GO" id="GO:0006606">
    <property type="term" value="P:protein import into nucleus"/>
    <property type="evidence" value="ECO:0007669"/>
    <property type="project" value="InterPro"/>
</dbReference>
<gene>
    <name evidence="6" type="ORF">ECRASSUSDP1_LOCUS4624</name>
</gene>
<dbReference type="PANTHER" id="PTHR23316">
    <property type="entry name" value="IMPORTIN ALPHA"/>
    <property type="match status" value="1"/>
</dbReference>
<evidence type="ECO:0000313" key="7">
    <source>
        <dbReference type="Proteomes" id="UP001295684"/>
    </source>
</evidence>
<dbReference type="PIRSF" id="PIRSF005673">
    <property type="entry name" value="Importin_alpha"/>
    <property type="match status" value="1"/>
</dbReference>
<dbReference type="Pfam" id="PF16186">
    <property type="entry name" value="Arm_3"/>
    <property type="match status" value="1"/>
</dbReference>
<comment type="similarity">
    <text evidence="1 5">Belongs to the importin alpha family.</text>
</comment>
<keyword evidence="3" id="KW-0677">Repeat</keyword>
<dbReference type="InterPro" id="IPR032413">
    <property type="entry name" value="Arm_3"/>
</dbReference>
<organism evidence="6 7">
    <name type="scientific">Euplotes crassus</name>
    <dbReference type="NCBI Taxonomy" id="5936"/>
    <lineage>
        <taxon>Eukaryota</taxon>
        <taxon>Sar</taxon>
        <taxon>Alveolata</taxon>
        <taxon>Ciliophora</taxon>
        <taxon>Intramacronucleata</taxon>
        <taxon>Spirotrichea</taxon>
        <taxon>Hypotrichia</taxon>
        <taxon>Euplotida</taxon>
        <taxon>Euplotidae</taxon>
        <taxon>Moneuplotes</taxon>
    </lineage>
</organism>
<dbReference type="GO" id="GO:0061608">
    <property type="term" value="F:nuclear import signal receptor activity"/>
    <property type="evidence" value="ECO:0007669"/>
    <property type="project" value="InterPro"/>
</dbReference>
<evidence type="ECO:0000256" key="1">
    <source>
        <dbReference type="ARBA" id="ARBA00010394"/>
    </source>
</evidence>
<evidence type="ECO:0000256" key="2">
    <source>
        <dbReference type="ARBA" id="ARBA00022448"/>
    </source>
</evidence>
<dbReference type="AlphaFoldDB" id="A0AAD1UAJ5"/>
<comment type="caution">
    <text evidence="6">The sequence shown here is derived from an EMBL/GenBank/DDBJ whole genome shotgun (WGS) entry which is preliminary data.</text>
</comment>
<evidence type="ECO:0000256" key="3">
    <source>
        <dbReference type="ARBA" id="ARBA00022737"/>
    </source>
</evidence>
<reference evidence="6" key="1">
    <citation type="submission" date="2023-07" db="EMBL/GenBank/DDBJ databases">
        <authorList>
            <consortium name="AG Swart"/>
            <person name="Singh M."/>
            <person name="Singh A."/>
            <person name="Seah K."/>
            <person name="Emmerich C."/>
        </authorList>
    </citation>
    <scope>NUCLEOTIDE SEQUENCE</scope>
    <source>
        <strain evidence="6">DP1</strain>
    </source>
</reference>
<protein>
    <recommendedName>
        <fullName evidence="5">Importin subunit alpha</fullName>
    </recommendedName>
</protein>
<evidence type="ECO:0000313" key="6">
    <source>
        <dbReference type="EMBL" id="CAI2363294.1"/>
    </source>
</evidence>
<dbReference type="InterPro" id="IPR024931">
    <property type="entry name" value="Importin_alpha"/>
</dbReference>
<dbReference type="SMART" id="SM00185">
    <property type="entry name" value="ARM"/>
    <property type="match status" value="6"/>
</dbReference>